<feature type="compositionally biased region" description="Basic and acidic residues" evidence="6">
    <location>
        <begin position="174"/>
        <end position="189"/>
    </location>
</feature>
<dbReference type="Gene3D" id="3.90.260.10">
    <property type="entry name" value="Transglutaminase-like"/>
    <property type="match status" value="1"/>
</dbReference>
<dbReference type="InterPro" id="IPR036985">
    <property type="entry name" value="Transglutaminase-like_sf"/>
</dbReference>
<evidence type="ECO:0000256" key="6">
    <source>
        <dbReference type="SAM" id="MobiDB-lite"/>
    </source>
</evidence>
<dbReference type="Gene3D" id="2.20.20.110">
    <property type="entry name" value="Rad4, beta-hairpin domain BHD1"/>
    <property type="match status" value="1"/>
</dbReference>
<accession>A0AAN5CNC2</accession>
<comment type="similarity">
    <text evidence="2">Belongs to the XPC family.</text>
</comment>
<evidence type="ECO:0000256" key="2">
    <source>
        <dbReference type="ARBA" id="ARBA00009525"/>
    </source>
</evidence>
<evidence type="ECO:0000256" key="5">
    <source>
        <dbReference type="ARBA" id="ARBA00023242"/>
    </source>
</evidence>
<keyword evidence="5" id="KW-0539">Nucleus</keyword>
<dbReference type="EMBL" id="BTRK01000004">
    <property type="protein sequence ID" value="GMR47631.1"/>
    <property type="molecule type" value="Genomic_DNA"/>
</dbReference>
<dbReference type="AlphaFoldDB" id="A0AAN5CNC2"/>
<keyword evidence="11" id="KW-1185">Reference proteome</keyword>
<dbReference type="InterPro" id="IPR042488">
    <property type="entry name" value="Rad4_BHD3_sf"/>
</dbReference>
<organism evidence="10 11">
    <name type="scientific">Pristionchus mayeri</name>
    <dbReference type="NCBI Taxonomy" id="1317129"/>
    <lineage>
        <taxon>Eukaryota</taxon>
        <taxon>Metazoa</taxon>
        <taxon>Ecdysozoa</taxon>
        <taxon>Nematoda</taxon>
        <taxon>Chromadorea</taxon>
        <taxon>Rhabditida</taxon>
        <taxon>Rhabditina</taxon>
        <taxon>Diplogasteromorpha</taxon>
        <taxon>Diplogasteroidea</taxon>
        <taxon>Neodiplogasteridae</taxon>
        <taxon>Pristionchus</taxon>
    </lineage>
</organism>
<evidence type="ECO:0008006" key="12">
    <source>
        <dbReference type="Google" id="ProtNLM"/>
    </source>
</evidence>
<dbReference type="PANTHER" id="PTHR12135">
    <property type="entry name" value="DNA REPAIR PROTEIN XP-C / RAD4"/>
    <property type="match status" value="1"/>
</dbReference>
<dbReference type="Gene3D" id="3.30.70.2460">
    <property type="entry name" value="Rad4, beta-hairpin domain BHD3"/>
    <property type="match status" value="1"/>
</dbReference>
<evidence type="ECO:0000256" key="3">
    <source>
        <dbReference type="ARBA" id="ARBA00022763"/>
    </source>
</evidence>
<reference evidence="11" key="1">
    <citation type="submission" date="2022-10" db="EMBL/GenBank/DDBJ databases">
        <title>Genome assembly of Pristionchus species.</title>
        <authorList>
            <person name="Yoshida K."/>
            <person name="Sommer R.J."/>
        </authorList>
    </citation>
    <scope>NUCLEOTIDE SEQUENCE [LARGE SCALE GENOMIC DNA]</scope>
    <source>
        <strain evidence="11">RS5460</strain>
    </source>
</reference>
<protein>
    <recommendedName>
        <fullName evidence="12">Rad4 beta-hairpin domain-containing protein</fullName>
    </recommendedName>
</protein>
<keyword evidence="3" id="KW-0227">DNA damage</keyword>
<evidence type="ECO:0000259" key="7">
    <source>
        <dbReference type="SMART" id="SM01030"/>
    </source>
</evidence>
<proteinExistence type="inferred from homology"/>
<evidence type="ECO:0000256" key="1">
    <source>
        <dbReference type="ARBA" id="ARBA00004123"/>
    </source>
</evidence>
<evidence type="ECO:0000313" key="11">
    <source>
        <dbReference type="Proteomes" id="UP001328107"/>
    </source>
</evidence>
<dbReference type="SMART" id="SM01032">
    <property type="entry name" value="BHD_3"/>
    <property type="match status" value="1"/>
</dbReference>
<dbReference type="InterPro" id="IPR018327">
    <property type="entry name" value="BHD_2"/>
</dbReference>
<dbReference type="InterPro" id="IPR018326">
    <property type="entry name" value="Rad4_beta-hairpin_dom1"/>
</dbReference>
<comment type="caution">
    <text evidence="10">The sequence shown here is derived from an EMBL/GenBank/DDBJ whole genome shotgun (WGS) entry which is preliminary data.</text>
</comment>
<feature type="region of interest" description="Disordered" evidence="6">
    <location>
        <begin position="168"/>
        <end position="214"/>
    </location>
</feature>
<feature type="region of interest" description="Disordered" evidence="6">
    <location>
        <begin position="1"/>
        <end position="99"/>
    </location>
</feature>
<dbReference type="Pfam" id="PF03835">
    <property type="entry name" value="Rad4"/>
    <property type="match status" value="1"/>
</dbReference>
<dbReference type="InterPro" id="IPR038765">
    <property type="entry name" value="Papain-like_cys_pep_sf"/>
</dbReference>
<evidence type="ECO:0000259" key="8">
    <source>
        <dbReference type="SMART" id="SM01031"/>
    </source>
</evidence>
<dbReference type="InterPro" id="IPR004583">
    <property type="entry name" value="DNA_repair_Rad4"/>
</dbReference>
<dbReference type="SMART" id="SM01030">
    <property type="entry name" value="BHD_1"/>
    <property type="match status" value="1"/>
</dbReference>
<feature type="compositionally biased region" description="Basic and acidic residues" evidence="6">
    <location>
        <begin position="81"/>
        <end position="99"/>
    </location>
</feature>
<dbReference type="Pfam" id="PF10403">
    <property type="entry name" value="BHD_1"/>
    <property type="match status" value="1"/>
</dbReference>
<evidence type="ECO:0000313" key="10">
    <source>
        <dbReference type="EMBL" id="GMR47631.1"/>
    </source>
</evidence>
<dbReference type="InterPro" id="IPR018325">
    <property type="entry name" value="Rad4/PNGase_transGLS-fold"/>
</dbReference>
<dbReference type="GO" id="GO:0003684">
    <property type="term" value="F:damaged DNA binding"/>
    <property type="evidence" value="ECO:0007669"/>
    <property type="project" value="InterPro"/>
</dbReference>
<feature type="domain" description="Rad4 beta-hairpin" evidence="9">
    <location>
        <begin position="610"/>
        <end position="684"/>
    </location>
</feature>
<dbReference type="GO" id="GO:0003697">
    <property type="term" value="F:single-stranded DNA binding"/>
    <property type="evidence" value="ECO:0007669"/>
    <property type="project" value="TreeGrafter"/>
</dbReference>
<sequence>MPPKRRGKSKAAEGRKRKGKEKEGETPPKKKLASDDEMEILQEEIDPAIEITADDLPSTSADGKGRGGPPQFVLDFIQKNSNEKDYDDRPSCSRDTGERREIPQFVVNIIEKKANERALAESEKFSSSGVLHDEGDKRAATMRELTTLFRILSRGRYEEITEGEAAVAISNTGTDERRNMEGEKEREESSSESEDEWEEMELADPGSETEGSNKKIEVRVTGGGAGKQKVDWKTKWLRTEVNRRVRENRADLEKTLFLSLLAHCRYLTRAALDEQLLPSLMLTTVPSGYQSLLGHSVQQEDLTKLLKWFKNAFRPSRESILAIPKGGYRFGLTARLERLVEEKKYEDCTDAALFLFALFHSFEWTTRLVKNFSVHLPWEKEDKRNGRNGKKGVVNAWVEVWMNGDKKWTSIDPLSGVIMKDEEVEERLAQPLQYTIAVDNKFGVREIAFRFASGFSTPKFRKRRKIDDWIKETLSIPSFHSDGFRARAEDVEFHSRIDDRPVPSRISELKGHPLYVLEKDLKKYEGVYPRDKLPVAVVRNEKVFLRSDVYHLQGSINWIKFGREIKEGEEPYKTVSKRAKVAGGPTESLPLYGYWQTRRYQVPKIVDGKIPHNEFGNIYMYRPEMCPEGGVHLHFPGMMAMARNLDLQAVPAVIGWQCQGGRNVPILDGAVVLEKDVKMFKEEMKKRVKEEEEKELKKREKRIWGNWRRLIIGAIRWKDMNERFLKKKEDNF</sequence>
<dbReference type="GO" id="GO:0006289">
    <property type="term" value="P:nucleotide-excision repair"/>
    <property type="evidence" value="ECO:0007669"/>
    <property type="project" value="InterPro"/>
</dbReference>
<feature type="compositionally biased region" description="Basic and acidic residues" evidence="6">
    <location>
        <begin position="10"/>
        <end position="34"/>
    </location>
</feature>
<dbReference type="SMART" id="SM01031">
    <property type="entry name" value="BHD_2"/>
    <property type="match status" value="1"/>
</dbReference>
<dbReference type="GO" id="GO:0071942">
    <property type="term" value="C:XPC complex"/>
    <property type="evidence" value="ECO:0007669"/>
    <property type="project" value="TreeGrafter"/>
</dbReference>
<dbReference type="InterPro" id="IPR018328">
    <property type="entry name" value="Rad4_beta-hairpin_dom3"/>
</dbReference>
<dbReference type="GO" id="GO:0006298">
    <property type="term" value="P:mismatch repair"/>
    <property type="evidence" value="ECO:0007669"/>
    <property type="project" value="TreeGrafter"/>
</dbReference>
<name>A0AAN5CNC2_9BILA</name>
<feature type="domain" description="Rad4 beta-hairpin" evidence="8">
    <location>
        <begin position="552"/>
        <end position="603"/>
    </location>
</feature>
<dbReference type="Pfam" id="PF10405">
    <property type="entry name" value="BHD_3"/>
    <property type="match status" value="1"/>
</dbReference>
<dbReference type="PANTHER" id="PTHR12135:SF0">
    <property type="entry name" value="DNA REPAIR PROTEIN COMPLEMENTING XP-C CELLS"/>
    <property type="match status" value="1"/>
</dbReference>
<feature type="domain" description="Rad4 beta-hairpin" evidence="7">
    <location>
        <begin position="498"/>
        <end position="550"/>
    </location>
</feature>
<evidence type="ECO:0000256" key="4">
    <source>
        <dbReference type="ARBA" id="ARBA00023204"/>
    </source>
</evidence>
<feature type="compositionally biased region" description="Acidic residues" evidence="6">
    <location>
        <begin position="190"/>
        <end position="202"/>
    </location>
</feature>
<keyword evidence="4" id="KW-0234">DNA repair</keyword>
<feature type="compositionally biased region" description="Acidic residues" evidence="6">
    <location>
        <begin position="35"/>
        <end position="47"/>
    </location>
</feature>
<dbReference type="GO" id="GO:0000111">
    <property type="term" value="C:nucleotide-excision repair factor 2 complex"/>
    <property type="evidence" value="ECO:0007669"/>
    <property type="project" value="TreeGrafter"/>
</dbReference>
<comment type="subcellular location">
    <subcellularLocation>
        <location evidence="1">Nucleus</location>
    </subcellularLocation>
</comment>
<dbReference type="SUPFAM" id="SSF54001">
    <property type="entry name" value="Cysteine proteinases"/>
    <property type="match status" value="1"/>
</dbReference>
<gene>
    <name evidence="10" type="ORF">PMAYCL1PPCAC_17826</name>
</gene>
<evidence type="ECO:0000259" key="9">
    <source>
        <dbReference type="SMART" id="SM01032"/>
    </source>
</evidence>
<dbReference type="GO" id="GO:0005737">
    <property type="term" value="C:cytoplasm"/>
    <property type="evidence" value="ECO:0007669"/>
    <property type="project" value="TreeGrafter"/>
</dbReference>
<dbReference type="Proteomes" id="UP001328107">
    <property type="component" value="Unassembled WGS sequence"/>
</dbReference>